<protein>
    <submittedName>
        <fullName evidence="2">Uncharacterized protein</fullName>
    </submittedName>
</protein>
<evidence type="ECO:0000313" key="2">
    <source>
        <dbReference type="EMBL" id="MFD2563796.1"/>
    </source>
</evidence>
<accession>A0ABW5LJ06</accession>
<dbReference type="EMBL" id="JBHULE010000019">
    <property type="protein sequence ID" value="MFD2563796.1"/>
    <property type="molecule type" value="Genomic_DNA"/>
</dbReference>
<dbReference type="RefSeq" id="WP_378293531.1">
    <property type="nucleotide sequence ID" value="NZ_JBHULE010000019.1"/>
</dbReference>
<dbReference type="PROSITE" id="PS51257">
    <property type="entry name" value="PROKAR_LIPOPROTEIN"/>
    <property type="match status" value="1"/>
</dbReference>
<sequence length="495" mass="55289">MRKLNINIWMYSFILLLISCEKTDIHESKINNSEQLTKTSDTEAKITLSNGNTIRFHKIDDGELQGAFILEESDCNECSVLNNITKIAGKELSEQEAFWALSEPGTEIPTFLQLKKDVIAAKNIELQDQGWARGVAVEFPIGNEGIPRRVIACKNSDFTSSIAYGFLGTPEFVELDKTPNNYNGFVNDCASVPASYCSKGPRYKLHAVMNKINKWKGKICAKSVQNSSNDHYSSNISGGYCQSPPCSSYVGPELYFEYYANGKWKSMKNPNGAYPEGFEVPANATKVYTYSWKTTKDTSFRLRVKNAMGQDQFDFMMDREDVVIEDDDDDNGGGGNDGGNGNDGSVIPNYISLSSGDKMIVDFTSLADDQPNPEITIPTFALETYFNNEGGIVIPDTFCEIKIVEASSFEWMNSSNQVVADNMFNQVPDLYNYEEYDEFYALGGIQFTGPLDNCDDNPVNWDFQFPLSNNSPTIFTESLKLVIQLNSNSEVTFLE</sequence>
<feature type="compositionally biased region" description="Gly residues" evidence="1">
    <location>
        <begin position="332"/>
        <end position="342"/>
    </location>
</feature>
<keyword evidence="3" id="KW-1185">Reference proteome</keyword>
<gene>
    <name evidence="2" type="ORF">ACFSR1_14040</name>
</gene>
<evidence type="ECO:0000313" key="3">
    <source>
        <dbReference type="Proteomes" id="UP001597319"/>
    </source>
</evidence>
<evidence type="ECO:0000256" key="1">
    <source>
        <dbReference type="SAM" id="MobiDB-lite"/>
    </source>
</evidence>
<feature type="region of interest" description="Disordered" evidence="1">
    <location>
        <begin position="324"/>
        <end position="346"/>
    </location>
</feature>
<name>A0ABW5LJ06_9FLAO</name>
<proteinExistence type="predicted"/>
<organism evidence="2 3">
    <name type="scientific">Aquimarina rubra</name>
    <dbReference type="NCBI Taxonomy" id="1920033"/>
    <lineage>
        <taxon>Bacteria</taxon>
        <taxon>Pseudomonadati</taxon>
        <taxon>Bacteroidota</taxon>
        <taxon>Flavobacteriia</taxon>
        <taxon>Flavobacteriales</taxon>
        <taxon>Flavobacteriaceae</taxon>
        <taxon>Aquimarina</taxon>
    </lineage>
</organism>
<dbReference type="Proteomes" id="UP001597319">
    <property type="component" value="Unassembled WGS sequence"/>
</dbReference>
<reference evidence="3" key="1">
    <citation type="journal article" date="2019" name="Int. J. Syst. Evol. Microbiol.">
        <title>The Global Catalogue of Microorganisms (GCM) 10K type strain sequencing project: providing services to taxonomists for standard genome sequencing and annotation.</title>
        <authorList>
            <consortium name="The Broad Institute Genomics Platform"/>
            <consortium name="The Broad Institute Genome Sequencing Center for Infectious Disease"/>
            <person name="Wu L."/>
            <person name="Ma J."/>
        </authorList>
    </citation>
    <scope>NUCLEOTIDE SEQUENCE [LARGE SCALE GENOMIC DNA]</scope>
    <source>
        <strain evidence="3">KCTC 52274</strain>
    </source>
</reference>
<comment type="caution">
    <text evidence="2">The sequence shown here is derived from an EMBL/GenBank/DDBJ whole genome shotgun (WGS) entry which is preliminary data.</text>
</comment>